<organism evidence="7 8">
    <name type="scientific">Deinococcus rufus</name>
    <dbReference type="NCBI Taxonomy" id="2136097"/>
    <lineage>
        <taxon>Bacteria</taxon>
        <taxon>Thermotogati</taxon>
        <taxon>Deinococcota</taxon>
        <taxon>Deinococci</taxon>
        <taxon>Deinococcales</taxon>
        <taxon>Deinococcaceae</taxon>
        <taxon>Deinococcus</taxon>
    </lineage>
</organism>
<dbReference type="InterPro" id="IPR009056">
    <property type="entry name" value="Cyt_c-like_dom"/>
</dbReference>
<proteinExistence type="predicted"/>
<evidence type="ECO:0000256" key="5">
    <source>
        <dbReference type="SAM" id="SignalP"/>
    </source>
</evidence>
<gene>
    <name evidence="7" type="ORF">ACFOSB_17165</name>
</gene>
<sequence length="238" mass="24343">MNKRSGMVAGSVLVLGGGMLWAALAAAPAAPAAPEDAVAAQVKSGLSVYAKSCQGCHGDKLQGNRAPALVGAGMLGKYAGGDHTYADLHTKVSKTMPKNAPGTLSEQQYLDVVALLFERNGVALPAGGLKKDDLKEAALSARAAQVAAGQAVYAKSCQGCHGDKLQGNRAPTLIGAAFVAKYKTVGALHAKVKTMPKNAPGSLTDRQYVDVLAFVLDRNEVAGGTASIGADDFEKPLK</sequence>
<dbReference type="PANTHER" id="PTHR35008:SF8">
    <property type="entry name" value="ALCOHOL DEHYDROGENASE CYTOCHROME C SUBUNIT"/>
    <property type="match status" value="1"/>
</dbReference>
<dbReference type="PROSITE" id="PS51007">
    <property type="entry name" value="CYTC"/>
    <property type="match status" value="2"/>
</dbReference>
<comment type="caution">
    <text evidence="7">The sequence shown here is derived from an EMBL/GenBank/DDBJ whole genome shotgun (WGS) entry which is preliminary data.</text>
</comment>
<dbReference type="InterPro" id="IPR036909">
    <property type="entry name" value="Cyt_c-like_dom_sf"/>
</dbReference>
<dbReference type="EMBL" id="JBHRZG010000024">
    <property type="protein sequence ID" value="MFC3834588.1"/>
    <property type="molecule type" value="Genomic_DNA"/>
</dbReference>
<evidence type="ECO:0000256" key="4">
    <source>
        <dbReference type="PROSITE-ProRule" id="PRU00433"/>
    </source>
</evidence>
<feature type="domain" description="Cytochrome c" evidence="6">
    <location>
        <begin position="144"/>
        <end position="219"/>
    </location>
</feature>
<keyword evidence="1 4" id="KW-0349">Heme</keyword>
<evidence type="ECO:0000256" key="2">
    <source>
        <dbReference type="ARBA" id="ARBA00022723"/>
    </source>
</evidence>
<dbReference type="Gene3D" id="1.10.760.10">
    <property type="entry name" value="Cytochrome c-like domain"/>
    <property type="match status" value="2"/>
</dbReference>
<evidence type="ECO:0000259" key="6">
    <source>
        <dbReference type="PROSITE" id="PS51007"/>
    </source>
</evidence>
<dbReference type="Proteomes" id="UP001595803">
    <property type="component" value="Unassembled WGS sequence"/>
</dbReference>
<feature type="signal peptide" evidence="5">
    <location>
        <begin position="1"/>
        <end position="25"/>
    </location>
</feature>
<evidence type="ECO:0000313" key="8">
    <source>
        <dbReference type="Proteomes" id="UP001595803"/>
    </source>
</evidence>
<keyword evidence="5" id="KW-0732">Signal</keyword>
<dbReference type="RefSeq" id="WP_322472383.1">
    <property type="nucleotide sequence ID" value="NZ_JBHRZG010000024.1"/>
</dbReference>
<keyword evidence="3 4" id="KW-0408">Iron</keyword>
<evidence type="ECO:0000256" key="3">
    <source>
        <dbReference type="ARBA" id="ARBA00023004"/>
    </source>
</evidence>
<evidence type="ECO:0000256" key="1">
    <source>
        <dbReference type="ARBA" id="ARBA00022617"/>
    </source>
</evidence>
<keyword evidence="2 4" id="KW-0479">Metal-binding</keyword>
<dbReference type="InterPro" id="IPR051459">
    <property type="entry name" value="Cytochrome_c-type_DH"/>
</dbReference>
<feature type="domain" description="Cytochrome c" evidence="6">
    <location>
        <begin position="40"/>
        <end position="120"/>
    </location>
</feature>
<accession>A0ABV7ZBX9</accession>
<dbReference type="SUPFAM" id="SSF46626">
    <property type="entry name" value="Cytochrome c"/>
    <property type="match status" value="2"/>
</dbReference>
<protein>
    <submittedName>
        <fullName evidence="7">C-type cytochrome</fullName>
    </submittedName>
</protein>
<dbReference type="PANTHER" id="PTHR35008">
    <property type="entry name" value="BLL4482 PROTEIN-RELATED"/>
    <property type="match status" value="1"/>
</dbReference>
<dbReference type="Pfam" id="PF13442">
    <property type="entry name" value="Cytochrome_CBB3"/>
    <property type="match status" value="2"/>
</dbReference>
<reference evidence="8" key="1">
    <citation type="journal article" date="2019" name="Int. J. Syst. Evol. Microbiol.">
        <title>The Global Catalogue of Microorganisms (GCM) 10K type strain sequencing project: providing services to taxonomists for standard genome sequencing and annotation.</title>
        <authorList>
            <consortium name="The Broad Institute Genomics Platform"/>
            <consortium name="The Broad Institute Genome Sequencing Center for Infectious Disease"/>
            <person name="Wu L."/>
            <person name="Ma J."/>
        </authorList>
    </citation>
    <scope>NUCLEOTIDE SEQUENCE [LARGE SCALE GENOMIC DNA]</scope>
    <source>
        <strain evidence="8">CCTCC AB 2017081</strain>
    </source>
</reference>
<name>A0ABV7ZBX9_9DEIO</name>
<keyword evidence="8" id="KW-1185">Reference proteome</keyword>
<feature type="chain" id="PRO_5045455883" evidence="5">
    <location>
        <begin position="26"/>
        <end position="238"/>
    </location>
</feature>
<evidence type="ECO:0000313" key="7">
    <source>
        <dbReference type="EMBL" id="MFC3834588.1"/>
    </source>
</evidence>